<dbReference type="SUPFAM" id="SSF82199">
    <property type="entry name" value="SET domain"/>
    <property type="match status" value="1"/>
</dbReference>
<dbReference type="PANTHER" id="PTHR46450:SF24">
    <property type="entry name" value="HISTONE-LYSINE N-METHYLTRANSFERASE SUVR4"/>
    <property type="match status" value="1"/>
</dbReference>
<feature type="compositionally biased region" description="Basic and acidic residues" evidence="1">
    <location>
        <begin position="288"/>
        <end position="301"/>
    </location>
</feature>
<dbReference type="KEGG" id="qsa:O6P43_022057"/>
<dbReference type="GO" id="GO:0005634">
    <property type="term" value="C:nucleus"/>
    <property type="evidence" value="ECO:0007669"/>
    <property type="project" value="InterPro"/>
</dbReference>
<feature type="region of interest" description="Disordered" evidence="1">
    <location>
        <begin position="288"/>
        <end position="326"/>
    </location>
</feature>
<evidence type="ECO:0000313" key="5">
    <source>
        <dbReference type="Proteomes" id="UP001163823"/>
    </source>
</evidence>
<dbReference type="InterPro" id="IPR043017">
    <property type="entry name" value="WIYLD_dom_sf"/>
</dbReference>
<dbReference type="GO" id="GO:0008270">
    <property type="term" value="F:zinc ion binding"/>
    <property type="evidence" value="ECO:0007669"/>
    <property type="project" value="InterPro"/>
</dbReference>
<evidence type="ECO:0000256" key="1">
    <source>
        <dbReference type="SAM" id="MobiDB-lite"/>
    </source>
</evidence>
<dbReference type="Gene3D" id="1.10.8.850">
    <property type="entry name" value="Histone-lysine N methyltransferase , C-terminal domain-like"/>
    <property type="match status" value="1"/>
</dbReference>
<feature type="compositionally biased region" description="Polar residues" evidence="1">
    <location>
        <begin position="252"/>
        <end position="264"/>
    </location>
</feature>
<dbReference type="GO" id="GO:0042054">
    <property type="term" value="F:histone methyltransferase activity"/>
    <property type="evidence" value="ECO:0007669"/>
    <property type="project" value="InterPro"/>
</dbReference>
<evidence type="ECO:0000313" key="4">
    <source>
        <dbReference type="EMBL" id="KAJ7955468.1"/>
    </source>
</evidence>
<name>A0AAD7PH88_QUISA</name>
<dbReference type="InterPro" id="IPR007728">
    <property type="entry name" value="Pre-SET_dom"/>
</dbReference>
<dbReference type="AlphaFoldDB" id="A0AAD7PH88"/>
<dbReference type="Pfam" id="PF05033">
    <property type="entry name" value="Pre-SET"/>
    <property type="match status" value="1"/>
</dbReference>
<evidence type="ECO:0000259" key="3">
    <source>
        <dbReference type="Pfam" id="PF10440"/>
    </source>
</evidence>
<gene>
    <name evidence="4" type="ORF">O6P43_022057</name>
</gene>
<dbReference type="Gene3D" id="2.170.270.10">
    <property type="entry name" value="SET domain"/>
    <property type="match status" value="1"/>
</dbReference>
<feature type="region of interest" description="Disordered" evidence="1">
    <location>
        <begin position="245"/>
        <end position="264"/>
    </location>
</feature>
<accession>A0AAD7PH88</accession>
<dbReference type="PANTHER" id="PTHR46450">
    <property type="entry name" value="INACTIVE HISTONE-LYSINE N-METHYLTRANSFERASE SUVR1-RELATED"/>
    <property type="match status" value="1"/>
</dbReference>
<dbReference type="InterPro" id="IPR018848">
    <property type="entry name" value="WIYLD_domain"/>
</dbReference>
<dbReference type="EMBL" id="JARAOO010000009">
    <property type="protein sequence ID" value="KAJ7955468.1"/>
    <property type="molecule type" value="Genomic_DNA"/>
</dbReference>
<keyword evidence="5" id="KW-1185">Reference proteome</keyword>
<evidence type="ECO:0000259" key="2">
    <source>
        <dbReference type="Pfam" id="PF05033"/>
    </source>
</evidence>
<sequence length="559" mass="62671">MPPKQKQKIADACKAMKQYDITQVEVKSALKELLELYHNSWVLIEDEEYKVLLDFILQKKQGEDKRKESNKKESCSNSKLKEVKSEKKKTLLHVEPIVAQLSTRRLRARDDKGQVVPATPKTKSHLLNTSSQVANQDIAQSSSDSQTSSDEDSEPLLKKPRIKHQKSDSRTSSDEDDKSPTKVHVRNQEELSLVAENNISFLKKSRSSGTQLKGWRDGVKLSSGSHKLSEHEACKHIMKRIYHSQQDEHTISPPNCSNLQPAAASNRNSSDVMWDDLKFLQLEYSNAEDRGDSVSNADDRVNSVPNAEGRVDSVPKAADRGDSVPNSSEIDIASTLKGELMGDLCECYWAMGIPSSVDNCEWTNNLPLSKISDSQEVLNQCDSQDNYCNPQMNSNCFAILQNRIKLVPQIPTYIALSGLEDLHYVIGFKIRDIGEISGCKEWRIKLLKDTESSTSYGVDGVQKHQFSLEACEIVDDITRGEEKVKISLVNNYGADNPPNFFYIQQNLVCRKAYVNFTLARISDDECCSECYGNCLSPPIPCARARETGGEYAYTKDGLV</sequence>
<feature type="region of interest" description="Disordered" evidence="1">
    <location>
        <begin position="103"/>
        <end position="190"/>
    </location>
</feature>
<proteinExistence type="predicted"/>
<feature type="compositionally biased region" description="Polar residues" evidence="1">
    <location>
        <begin position="125"/>
        <end position="139"/>
    </location>
</feature>
<comment type="caution">
    <text evidence="4">The sequence shown here is derived from an EMBL/GenBank/DDBJ whole genome shotgun (WGS) entry which is preliminary data.</text>
</comment>
<dbReference type="Proteomes" id="UP001163823">
    <property type="component" value="Chromosome 9"/>
</dbReference>
<protein>
    <submittedName>
        <fullName evidence="4">Histone-lysine N-methyltransferase SUVR4</fullName>
    </submittedName>
</protein>
<feature type="domain" description="WIYLD" evidence="3">
    <location>
        <begin position="4"/>
        <end position="60"/>
    </location>
</feature>
<dbReference type="EMBL" id="JARAOO010000009">
    <property type="protein sequence ID" value="KAJ7955469.1"/>
    <property type="molecule type" value="Genomic_DNA"/>
</dbReference>
<dbReference type="InterPro" id="IPR046341">
    <property type="entry name" value="SET_dom_sf"/>
</dbReference>
<feature type="domain" description="Pre-SET" evidence="2">
    <location>
        <begin position="479"/>
        <end position="558"/>
    </location>
</feature>
<feature type="region of interest" description="Disordered" evidence="1">
    <location>
        <begin position="62"/>
        <end position="86"/>
    </location>
</feature>
<organism evidence="4 5">
    <name type="scientific">Quillaja saponaria</name>
    <name type="common">Soap bark tree</name>
    <dbReference type="NCBI Taxonomy" id="32244"/>
    <lineage>
        <taxon>Eukaryota</taxon>
        <taxon>Viridiplantae</taxon>
        <taxon>Streptophyta</taxon>
        <taxon>Embryophyta</taxon>
        <taxon>Tracheophyta</taxon>
        <taxon>Spermatophyta</taxon>
        <taxon>Magnoliopsida</taxon>
        <taxon>eudicotyledons</taxon>
        <taxon>Gunneridae</taxon>
        <taxon>Pentapetalae</taxon>
        <taxon>rosids</taxon>
        <taxon>fabids</taxon>
        <taxon>Fabales</taxon>
        <taxon>Quillajaceae</taxon>
        <taxon>Quillaja</taxon>
    </lineage>
</organism>
<feature type="compositionally biased region" description="Basic and acidic residues" evidence="1">
    <location>
        <begin position="309"/>
        <end position="322"/>
    </location>
</feature>
<reference evidence="4" key="1">
    <citation type="journal article" date="2023" name="Science">
        <title>Elucidation of the pathway for biosynthesis of saponin adjuvants from the soapbark tree.</title>
        <authorList>
            <person name="Reed J."/>
            <person name="Orme A."/>
            <person name="El-Demerdash A."/>
            <person name="Owen C."/>
            <person name="Martin L.B.B."/>
            <person name="Misra R.C."/>
            <person name="Kikuchi S."/>
            <person name="Rejzek M."/>
            <person name="Martin A.C."/>
            <person name="Harkess A."/>
            <person name="Leebens-Mack J."/>
            <person name="Louveau T."/>
            <person name="Stephenson M.J."/>
            <person name="Osbourn A."/>
        </authorList>
    </citation>
    <scope>NUCLEOTIDE SEQUENCE</scope>
    <source>
        <strain evidence="4">S10</strain>
    </source>
</reference>
<dbReference type="Pfam" id="PF10440">
    <property type="entry name" value="WIYLD"/>
    <property type="match status" value="1"/>
</dbReference>